<evidence type="ECO:0000256" key="1">
    <source>
        <dbReference type="ARBA" id="ARBA00021364"/>
    </source>
</evidence>
<dbReference type="InterPro" id="IPR014746">
    <property type="entry name" value="Gln_synth/guanido_kin_cat_dom"/>
</dbReference>
<reference evidence="6" key="1">
    <citation type="journal article" date="2020" name="Stud. Mycol.">
        <title>101 Dothideomycetes genomes: a test case for predicting lifestyles and emergence of pathogens.</title>
        <authorList>
            <person name="Haridas S."/>
            <person name="Albert R."/>
            <person name="Binder M."/>
            <person name="Bloem J."/>
            <person name="Labutti K."/>
            <person name="Salamov A."/>
            <person name="Andreopoulos B."/>
            <person name="Baker S."/>
            <person name="Barry K."/>
            <person name="Bills G."/>
            <person name="Bluhm B."/>
            <person name="Cannon C."/>
            <person name="Castanera R."/>
            <person name="Culley D."/>
            <person name="Daum C."/>
            <person name="Ezra D."/>
            <person name="Gonzalez J."/>
            <person name="Henrissat B."/>
            <person name="Kuo A."/>
            <person name="Liang C."/>
            <person name="Lipzen A."/>
            <person name="Lutzoni F."/>
            <person name="Magnuson J."/>
            <person name="Mondo S."/>
            <person name="Nolan M."/>
            <person name="Ohm R."/>
            <person name="Pangilinan J."/>
            <person name="Park H.-J."/>
            <person name="Ramirez L."/>
            <person name="Alfaro M."/>
            <person name="Sun H."/>
            <person name="Tritt A."/>
            <person name="Yoshinaga Y."/>
            <person name="Zwiers L.-H."/>
            <person name="Turgeon B."/>
            <person name="Goodwin S."/>
            <person name="Spatafora J."/>
            <person name="Crous P."/>
            <person name="Grigoriev I."/>
        </authorList>
    </citation>
    <scope>NUCLEOTIDE SEQUENCE</scope>
    <source>
        <strain evidence="6">Tuck. ex Michener</strain>
    </source>
</reference>
<dbReference type="SMART" id="SM01230">
    <property type="entry name" value="Gln-synt_C"/>
    <property type="match status" value="1"/>
</dbReference>
<evidence type="ECO:0000259" key="5">
    <source>
        <dbReference type="PROSITE" id="PS51987"/>
    </source>
</evidence>
<dbReference type="OrthoDB" id="3364440at2759"/>
<evidence type="ECO:0000256" key="4">
    <source>
        <dbReference type="RuleBase" id="RU000384"/>
    </source>
</evidence>
<dbReference type="PANTHER" id="PTHR43785">
    <property type="entry name" value="GAMMA-GLUTAMYLPUTRESCINE SYNTHETASE"/>
    <property type="match status" value="1"/>
</dbReference>
<comment type="similarity">
    <text evidence="3 4">Belongs to the glutamine synthetase family.</text>
</comment>
<gene>
    <name evidence="6" type="ORF">EV356DRAFT_501118</name>
</gene>
<dbReference type="GO" id="GO:0004356">
    <property type="term" value="F:glutamine synthetase activity"/>
    <property type="evidence" value="ECO:0007669"/>
    <property type="project" value="InterPro"/>
</dbReference>
<dbReference type="Pfam" id="PF00120">
    <property type="entry name" value="Gln-synt_C"/>
    <property type="match status" value="1"/>
</dbReference>
<name>A0A6A6HBJ5_VIRVR</name>
<sequence>MATLPSFLHKYPSVKYIRLQFVDFSGILHTRFLTVQHCLDLIARDKYPTVGGKSLLHAVNDAISSIVPPAGLCELLPDWQSLRICPYAPGHASVMCFVYDTDSSEPFHLCPRRKLVDQLEEWENVHAVTFSVGFEIEFALLDAAGNVPEDVDAVNAWSTTTGLRGTKLRLIEEIVEALQASEIRVLLFHTDAPNQLQIVTGPSNPVDAIDALMQTHECIKHTSIRYGFRATMAPKPLPEDLATGAHAHISIKPQNKRDNFLAGVLEDLPAIFAFTMPSYDSYHRVTGLRNNAGTWVAWGTENRYVPIRAIKMDHWELRGLDATANFYLALLTTLAGGMRGIKETIPLHSCDCRQNPYELREDERRGLGIVVQLPKNLKESITALKESTVFDAVLGSSLKQQYIAVKEVDERDMGALSAAARREWFVKMF</sequence>
<dbReference type="Proteomes" id="UP000800092">
    <property type="component" value="Unassembled WGS sequence"/>
</dbReference>
<dbReference type="Gene3D" id="3.30.590.10">
    <property type="entry name" value="Glutamine synthetase/guanido kinase, catalytic domain"/>
    <property type="match status" value="1"/>
</dbReference>
<evidence type="ECO:0000256" key="2">
    <source>
        <dbReference type="ARBA" id="ARBA00022598"/>
    </source>
</evidence>
<organism evidence="6 7">
    <name type="scientific">Viridothelium virens</name>
    <name type="common">Speckled blister lichen</name>
    <name type="synonym">Trypethelium virens</name>
    <dbReference type="NCBI Taxonomy" id="1048519"/>
    <lineage>
        <taxon>Eukaryota</taxon>
        <taxon>Fungi</taxon>
        <taxon>Dikarya</taxon>
        <taxon>Ascomycota</taxon>
        <taxon>Pezizomycotina</taxon>
        <taxon>Dothideomycetes</taxon>
        <taxon>Dothideomycetes incertae sedis</taxon>
        <taxon>Trypetheliales</taxon>
        <taxon>Trypetheliaceae</taxon>
        <taxon>Viridothelium</taxon>
    </lineage>
</organism>
<keyword evidence="7" id="KW-1185">Reference proteome</keyword>
<dbReference type="InterPro" id="IPR036651">
    <property type="entry name" value="Gln_synt_N_sf"/>
</dbReference>
<feature type="domain" description="GS catalytic" evidence="5">
    <location>
        <begin position="111"/>
        <end position="429"/>
    </location>
</feature>
<dbReference type="GO" id="GO:0006542">
    <property type="term" value="P:glutamine biosynthetic process"/>
    <property type="evidence" value="ECO:0007669"/>
    <property type="project" value="InterPro"/>
</dbReference>
<dbReference type="PANTHER" id="PTHR43785:SF2">
    <property type="entry name" value="TYPE-1 GLUTAMINE SYNTHETASE 1"/>
    <property type="match status" value="1"/>
</dbReference>
<dbReference type="Gene3D" id="3.10.20.70">
    <property type="entry name" value="Glutamine synthetase, N-terminal domain"/>
    <property type="match status" value="1"/>
</dbReference>
<dbReference type="AlphaFoldDB" id="A0A6A6HBJ5"/>
<dbReference type="InterPro" id="IPR008146">
    <property type="entry name" value="Gln_synth_cat_dom"/>
</dbReference>
<accession>A0A6A6HBJ5</accession>
<dbReference type="EMBL" id="ML991795">
    <property type="protein sequence ID" value="KAF2234853.1"/>
    <property type="molecule type" value="Genomic_DNA"/>
</dbReference>
<dbReference type="SUPFAM" id="SSF55931">
    <property type="entry name" value="Glutamine synthetase/guanido kinase"/>
    <property type="match status" value="1"/>
</dbReference>
<evidence type="ECO:0000313" key="7">
    <source>
        <dbReference type="Proteomes" id="UP000800092"/>
    </source>
</evidence>
<evidence type="ECO:0000256" key="3">
    <source>
        <dbReference type="PROSITE-ProRule" id="PRU01331"/>
    </source>
</evidence>
<evidence type="ECO:0000313" key="6">
    <source>
        <dbReference type="EMBL" id="KAF2234853.1"/>
    </source>
</evidence>
<protein>
    <recommendedName>
        <fullName evidence="1">Glutamine synthetase</fullName>
    </recommendedName>
</protein>
<dbReference type="PROSITE" id="PS51987">
    <property type="entry name" value="GS_CATALYTIC"/>
    <property type="match status" value="1"/>
</dbReference>
<dbReference type="SUPFAM" id="SSF54368">
    <property type="entry name" value="Glutamine synthetase, N-terminal domain"/>
    <property type="match status" value="1"/>
</dbReference>
<proteinExistence type="inferred from homology"/>
<keyword evidence="2" id="KW-0436">Ligase</keyword>